<dbReference type="EMBL" id="JBFOLK010000004">
    <property type="protein sequence ID" value="KAL2518781.1"/>
    <property type="molecule type" value="Genomic_DNA"/>
</dbReference>
<dbReference type="AlphaFoldDB" id="A0ABD1U1B4"/>
<organism evidence="1 2">
    <name type="scientific">Abeliophyllum distichum</name>
    <dbReference type="NCBI Taxonomy" id="126358"/>
    <lineage>
        <taxon>Eukaryota</taxon>
        <taxon>Viridiplantae</taxon>
        <taxon>Streptophyta</taxon>
        <taxon>Embryophyta</taxon>
        <taxon>Tracheophyta</taxon>
        <taxon>Spermatophyta</taxon>
        <taxon>Magnoliopsida</taxon>
        <taxon>eudicotyledons</taxon>
        <taxon>Gunneridae</taxon>
        <taxon>Pentapetalae</taxon>
        <taxon>asterids</taxon>
        <taxon>lamiids</taxon>
        <taxon>Lamiales</taxon>
        <taxon>Oleaceae</taxon>
        <taxon>Forsythieae</taxon>
        <taxon>Abeliophyllum</taxon>
    </lineage>
</organism>
<proteinExistence type="predicted"/>
<protein>
    <submittedName>
        <fullName evidence="1">Retrovirus-related Pol polyprotein from transposon TNT 1-94</fullName>
    </submittedName>
</protein>
<gene>
    <name evidence="1" type="ORF">Adt_15028</name>
</gene>
<name>A0ABD1U1B4_9LAMI</name>
<evidence type="ECO:0000313" key="1">
    <source>
        <dbReference type="EMBL" id="KAL2518781.1"/>
    </source>
</evidence>
<reference evidence="2" key="1">
    <citation type="submission" date="2024-07" db="EMBL/GenBank/DDBJ databases">
        <title>Two chromosome-level genome assemblies of Korean endemic species Abeliophyllum distichum and Forsythia ovata (Oleaceae).</title>
        <authorList>
            <person name="Jang H."/>
        </authorList>
    </citation>
    <scope>NUCLEOTIDE SEQUENCE [LARGE SCALE GENOMIC DNA]</scope>
</reference>
<comment type="caution">
    <text evidence="1">The sequence shown here is derived from an EMBL/GenBank/DDBJ whole genome shotgun (WGS) entry which is preliminary data.</text>
</comment>
<dbReference type="Proteomes" id="UP001604336">
    <property type="component" value="Unassembled WGS sequence"/>
</dbReference>
<accession>A0ABD1U1B4</accession>
<keyword evidence="2" id="KW-1185">Reference proteome</keyword>
<sequence>MKDLGTAKQILGMKITKDMDVLKLTQEDYVKKVLNRFKMDEYKPVSTLLVSYFKLSNEQLPSIEQERAYMVDVSYALLLEVLWDIDGRKSTTGYVYTFGNTVVSWVSKLQKIVALSTIKLELKYCYLVDEEIKNGCFGSNIKQSKDQMDKDCFVLEVVA</sequence>
<evidence type="ECO:0000313" key="2">
    <source>
        <dbReference type="Proteomes" id="UP001604336"/>
    </source>
</evidence>